<proteinExistence type="predicted"/>
<sequence>MSSIEDLNENEQEHIEEYQELLIDGSISDKERKMLNRMATRLAIPEERVSELETIYT</sequence>
<organism evidence="1 2">
    <name type="scientific">Flavobacterium micromati</name>
    <dbReference type="NCBI Taxonomy" id="229205"/>
    <lineage>
        <taxon>Bacteria</taxon>
        <taxon>Pseudomonadati</taxon>
        <taxon>Bacteroidota</taxon>
        <taxon>Flavobacteriia</taxon>
        <taxon>Flavobacteriales</taxon>
        <taxon>Flavobacteriaceae</taxon>
        <taxon>Flavobacterium</taxon>
    </lineage>
</organism>
<dbReference type="Proteomes" id="UP000184020">
    <property type="component" value="Unassembled WGS sequence"/>
</dbReference>
<evidence type="ECO:0008006" key="3">
    <source>
        <dbReference type="Google" id="ProtNLM"/>
    </source>
</evidence>
<dbReference type="EMBL" id="FQWF01000003">
    <property type="protein sequence ID" value="SHG21336.1"/>
    <property type="molecule type" value="Genomic_DNA"/>
</dbReference>
<accession>A0A1M5HZ44</accession>
<keyword evidence="2" id="KW-1185">Reference proteome</keyword>
<protein>
    <recommendedName>
        <fullName evidence="3">Tellurite resistance protein TerB</fullName>
    </recommendedName>
</protein>
<name>A0A1M5HZ44_9FLAO</name>
<dbReference type="STRING" id="229205.SAMN05444372_103204"/>
<reference evidence="2" key="1">
    <citation type="submission" date="2016-11" db="EMBL/GenBank/DDBJ databases">
        <authorList>
            <person name="Varghese N."/>
            <person name="Submissions S."/>
        </authorList>
    </citation>
    <scope>NUCLEOTIDE SEQUENCE [LARGE SCALE GENOMIC DNA]</scope>
    <source>
        <strain evidence="2">DSM 17659</strain>
    </source>
</reference>
<gene>
    <name evidence="1" type="ORF">SAMN05444372_103204</name>
</gene>
<dbReference type="AlphaFoldDB" id="A0A1M5HZ44"/>
<dbReference type="RefSeq" id="WP_170857187.1">
    <property type="nucleotide sequence ID" value="NZ_FQWF01000003.1"/>
</dbReference>
<dbReference type="InterPro" id="IPR029024">
    <property type="entry name" value="TerB-like"/>
</dbReference>
<dbReference type="Gene3D" id="1.10.3680.10">
    <property type="entry name" value="TerB-like"/>
    <property type="match status" value="1"/>
</dbReference>
<dbReference type="SUPFAM" id="SSF158682">
    <property type="entry name" value="TerB-like"/>
    <property type="match status" value="1"/>
</dbReference>
<evidence type="ECO:0000313" key="1">
    <source>
        <dbReference type="EMBL" id="SHG21336.1"/>
    </source>
</evidence>
<evidence type="ECO:0000313" key="2">
    <source>
        <dbReference type="Proteomes" id="UP000184020"/>
    </source>
</evidence>